<name>A0A9W8VA60_9HYPO</name>
<dbReference type="OrthoDB" id="4825549at2759"/>
<dbReference type="PROSITE" id="PS51257">
    <property type="entry name" value="PROKAR_LIPOPROTEIN"/>
    <property type="match status" value="1"/>
</dbReference>
<evidence type="ECO:0000256" key="1">
    <source>
        <dbReference type="SAM" id="SignalP"/>
    </source>
</evidence>
<dbReference type="EMBL" id="JAOQAZ010000026">
    <property type="protein sequence ID" value="KAJ4252354.1"/>
    <property type="molecule type" value="Genomic_DNA"/>
</dbReference>
<organism evidence="3 4">
    <name type="scientific">Fusarium torreyae</name>
    <dbReference type="NCBI Taxonomy" id="1237075"/>
    <lineage>
        <taxon>Eukaryota</taxon>
        <taxon>Fungi</taxon>
        <taxon>Dikarya</taxon>
        <taxon>Ascomycota</taxon>
        <taxon>Pezizomycotina</taxon>
        <taxon>Sordariomycetes</taxon>
        <taxon>Hypocreomycetidae</taxon>
        <taxon>Hypocreales</taxon>
        <taxon>Nectriaceae</taxon>
        <taxon>Fusarium</taxon>
    </lineage>
</organism>
<accession>A0A9W8VA60</accession>
<protein>
    <recommendedName>
        <fullName evidence="2">Glycan binding protein Y3-like domain-containing protein</fullName>
    </recommendedName>
</protein>
<keyword evidence="1" id="KW-0732">Signal</keyword>
<dbReference type="InterPro" id="IPR054443">
    <property type="entry name" value="Y3-like_dom"/>
</dbReference>
<evidence type="ECO:0000313" key="3">
    <source>
        <dbReference type="EMBL" id="KAJ4252354.1"/>
    </source>
</evidence>
<evidence type="ECO:0000313" key="4">
    <source>
        <dbReference type="Proteomes" id="UP001152049"/>
    </source>
</evidence>
<dbReference type="Proteomes" id="UP001152049">
    <property type="component" value="Unassembled WGS sequence"/>
</dbReference>
<gene>
    <name evidence="3" type="ORF">NW762_010952</name>
</gene>
<feature type="domain" description="Glycan binding protein Y3-like" evidence="2">
    <location>
        <begin position="38"/>
        <end position="131"/>
    </location>
</feature>
<sequence length="132" mass="14044">MRLSQVFLPSLAASVVSAGCYDAGIPWGDFKDFAKGEIARLCNDGTLSGSFVRNEYKIACFNMGDSKVDLRVQADGLGPLPDGQSAQVSASNCIDYLSREVNGCERGGASNYDFPDTGHIKFVADPNQGHCA</sequence>
<reference evidence="3" key="1">
    <citation type="submission" date="2022-09" db="EMBL/GenBank/DDBJ databases">
        <title>Fusarium specimens isolated from Avocado Roots.</title>
        <authorList>
            <person name="Stajich J."/>
            <person name="Roper C."/>
            <person name="Heimlech-Rivalta G."/>
        </authorList>
    </citation>
    <scope>NUCLEOTIDE SEQUENCE</scope>
    <source>
        <strain evidence="3">CF00136</strain>
    </source>
</reference>
<keyword evidence="4" id="KW-1185">Reference proteome</keyword>
<dbReference type="Pfam" id="PF22803">
    <property type="entry name" value="GBD_Y3"/>
    <property type="match status" value="1"/>
</dbReference>
<feature type="chain" id="PRO_5040819570" description="Glycan binding protein Y3-like domain-containing protein" evidence="1">
    <location>
        <begin position="19"/>
        <end position="132"/>
    </location>
</feature>
<dbReference type="AlphaFoldDB" id="A0A9W8VA60"/>
<feature type="signal peptide" evidence="1">
    <location>
        <begin position="1"/>
        <end position="18"/>
    </location>
</feature>
<evidence type="ECO:0000259" key="2">
    <source>
        <dbReference type="Pfam" id="PF22803"/>
    </source>
</evidence>
<proteinExistence type="predicted"/>
<comment type="caution">
    <text evidence="3">The sequence shown here is derived from an EMBL/GenBank/DDBJ whole genome shotgun (WGS) entry which is preliminary data.</text>
</comment>